<organism evidence="1 2">
    <name type="scientific">Nitrosospira briensis</name>
    <dbReference type="NCBI Taxonomy" id="35799"/>
    <lineage>
        <taxon>Bacteria</taxon>
        <taxon>Pseudomonadati</taxon>
        <taxon>Pseudomonadota</taxon>
        <taxon>Betaproteobacteria</taxon>
        <taxon>Nitrosomonadales</taxon>
        <taxon>Nitrosomonadaceae</taxon>
        <taxon>Nitrosospira</taxon>
    </lineage>
</organism>
<reference evidence="2" key="1">
    <citation type="submission" date="2016-10" db="EMBL/GenBank/DDBJ databases">
        <authorList>
            <person name="Varghese N."/>
        </authorList>
    </citation>
    <scope>NUCLEOTIDE SEQUENCE [LARGE SCALE GENOMIC DNA]</scope>
    <source>
        <strain evidence="2">Nsp8</strain>
    </source>
</reference>
<protein>
    <submittedName>
        <fullName evidence="1">Putative copper resistance protein D</fullName>
    </submittedName>
</protein>
<keyword evidence="2" id="KW-1185">Reference proteome</keyword>
<sequence>SKPDLLGPPTVPPHMEFLVDRFGYLRARWIPSADGPGWSSADMLMQQVAQLNREGEILPPPGDHVH</sequence>
<name>A0A1I5ELN5_9PROT</name>
<feature type="non-terminal residue" evidence="1">
    <location>
        <position position="1"/>
    </location>
</feature>
<evidence type="ECO:0000313" key="2">
    <source>
        <dbReference type="Proteomes" id="UP000183107"/>
    </source>
</evidence>
<accession>A0A1I5ELN5</accession>
<proteinExistence type="predicted"/>
<dbReference type="Proteomes" id="UP000183107">
    <property type="component" value="Unassembled WGS sequence"/>
</dbReference>
<dbReference type="AlphaFoldDB" id="A0A1I5ELN5"/>
<evidence type="ECO:0000313" key="1">
    <source>
        <dbReference type="EMBL" id="SFO11971.1"/>
    </source>
</evidence>
<dbReference type="EMBL" id="FOVJ01000008">
    <property type="protein sequence ID" value="SFO11971.1"/>
    <property type="molecule type" value="Genomic_DNA"/>
</dbReference>
<gene>
    <name evidence="1" type="ORF">SAMN05216386_2659</name>
</gene>
<dbReference type="RefSeq" id="WP_143072002.1">
    <property type="nucleotide sequence ID" value="NZ_FOVJ01000008.1"/>
</dbReference>